<name>A0A8C8RYE1_9SAUR</name>
<reference evidence="1" key="2">
    <citation type="submission" date="2025-09" db="UniProtKB">
        <authorList>
            <consortium name="Ensembl"/>
        </authorList>
    </citation>
    <scope>IDENTIFICATION</scope>
</reference>
<accession>A0A8C8RYE1</accession>
<dbReference type="PANTHER" id="PTHR22796">
    <property type="entry name" value="URG4-RELATED"/>
    <property type="match status" value="1"/>
</dbReference>
<evidence type="ECO:0000313" key="2">
    <source>
        <dbReference type="Proteomes" id="UP000694393"/>
    </source>
</evidence>
<organism evidence="1 2">
    <name type="scientific">Pelusios castaneus</name>
    <name type="common">West African mud turtle</name>
    <dbReference type="NCBI Taxonomy" id="367368"/>
    <lineage>
        <taxon>Eukaryota</taxon>
        <taxon>Metazoa</taxon>
        <taxon>Chordata</taxon>
        <taxon>Craniata</taxon>
        <taxon>Vertebrata</taxon>
        <taxon>Euteleostomi</taxon>
        <taxon>Archelosauria</taxon>
        <taxon>Testudinata</taxon>
        <taxon>Testudines</taxon>
        <taxon>Pleurodira</taxon>
        <taxon>Pelomedusidae</taxon>
        <taxon>Pelusios</taxon>
    </lineage>
</organism>
<dbReference type="Proteomes" id="UP000694393">
    <property type="component" value="Unplaced"/>
</dbReference>
<proteinExistence type="predicted"/>
<keyword evidence="2" id="KW-1185">Reference proteome</keyword>
<reference evidence="1" key="1">
    <citation type="submission" date="2025-08" db="UniProtKB">
        <authorList>
            <consortium name="Ensembl"/>
        </authorList>
    </citation>
    <scope>IDENTIFICATION</scope>
</reference>
<dbReference type="AlphaFoldDB" id="A0A8C8RYE1"/>
<dbReference type="Ensembl" id="ENSPCET00000013551.1">
    <property type="protein sequence ID" value="ENSPCEP00000013077.1"/>
    <property type="gene ID" value="ENSPCEG00000010392.1"/>
</dbReference>
<dbReference type="PANTHER" id="PTHR22796:SF6">
    <property type="entry name" value="INTERFERON-INDUCED VERY LARGE GTPASE 1-RELATED"/>
    <property type="match status" value="1"/>
</dbReference>
<evidence type="ECO:0008006" key="3">
    <source>
        <dbReference type="Google" id="ProtNLM"/>
    </source>
</evidence>
<protein>
    <recommendedName>
        <fullName evidence="3">Interferon-induced very large GTPase 1</fullName>
    </recommendedName>
</protein>
<evidence type="ECO:0000313" key="1">
    <source>
        <dbReference type="Ensembl" id="ENSPCEP00000013077.1"/>
    </source>
</evidence>
<sequence length="364" mass="42016">MSICFKIACQGATSITTFADILCNSLKSAICYAVCDKTALEIANEMKTDYPAFNGNRQKLDLFMLSSLLEKEDFETYQQYIYNPQYYMQDFIRRTVDSYCLDKKNPKLKQILNLNLDSFQALVFSALHESTKVVKDKHGNVALWLDEFCTRLGDDLYLARSDLKSIEHQEIKDIEFLKEAVSDSLSRALGQLKQTFSEISLEPFVSKPHEILFEQLCGCLKQCPFCKAVCTNTIPRHDGNHSTDFHRPQAMSGIQWEGTNHLVTDICSSLVASDHIIVLEGEKTVCKNYREMGSKYENWDIKPSTFQLPYWQWFVSHFRSNLEKTYNGKFEGKGAIPEDWKNLEKNKILFDMLSNRQKESTDLR</sequence>